<evidence type="ECO:0000313" key="2">
    <source>
        <dbReference type="Proteomes" id="UP000249696"/>
    </source>
</evidence>
<evidence type="ECO:0000313" key="1">
    <source>
        <dbReference type="EMBL" id="RAJ11515.1"/>
    </source>
</evidence>
<keyword evidence="2" id="KW-1185">Reference proteome</keyword>
<dbReference type="AlphaFoldDB" id="A0A327R5J2"/>
<accession>A0A327R5J2</accession>
<gene>
    <name evidence="1" type="ORF">LV92_02443</name>
</gene>
<dbReference type="Pfam" id="PF20603">
    <property type="entry name" value="Bact_hydrolase"/>
    <property type="match status" value="1"/>
</dbReference>
<dbReference type="EMBL" id="QLLN01000004">
    <property type="protein sequence ID" value="RAJ11515.1"/>
    <property type="molecule type" value="Genomic_DNA"/>
</dbReference>
<organism evidence="1 2">
    <name type="scientific">Arenibacter echinorum</name>
    <dbReference type="NCBI Taxonomy" id="440515"/>
    <lineage>
        <taxon>Bacteria</taxon>
        <taxon>Pseudomonadati</taxon>
        <taxon>Bacteroidota</taxon>
        <taxon>Flavobacteriia</taxon>
        <taxon>Flavobacteriales</taxon>
        <taxon>Flavobacteriaceae</taxon>
        <taxon>Arenibacter</taxon>
    </lineage>
</organism>
<proteinExistence type="predicted"/>
<comment type="caution">
    <text evidence="1">The sequence shown here is derived from an EMBL/GenBank/DDBJ whole genome shotgun (WGS) entry which is preliminary data.</text>
</comment>
<protein>
    <submittedName>
        <fullName evidence="1">Uncharacterized protein</fullName>
    </submittedName>
</protein>
<dbReference type="OrthoDB" id="1092674at2"/>
<sequence length="170" mass="19683">MRQIQNAKKVTEECCPTFYPEKWENKTLNWNRKKFIKASVPTLFHIPLPPMIGKRVTKMMNLAEVANKLAENKEEILLLFRDPTAFKTEMYLSVSDIVPDAQNITLSGTFKSRVFDGPFKDTPKFMKQLEADLAEEGKEVKDFYVHYAYCPKCAKERGQNYMVLFGELAT</sequence>
<dbReference type="Proteomes" id="UP000249696">
    <property type="component" value="Unassembled WGS sequence"/>
</dbReference>
<name>A0A327R5J2_9FLAO</name>
<dbReference type="InterPro" id="IPR046766">
    <property type="entry name" value="Bact_hydrolase"/>
</dbReference>
<dbReference type="RefSeq" id="WP_111623904.1">
    <property type="nucleotide sequence ID" value="NZ_QLLN01000004.1"/>
</dbReference>
<reference evidence="1 2" key="1">
    <citation type="submission" date="2018-06" db="EMBL/GenBank/DDBJ databases">
        <title>Genomic Encyclopedia of Archaeal and Bacterial Type Strains, Phase II (KMG-II): from individual species to whole genera.</title>
        <authorList>
            <person name="Goeker M."/>
        </authorList>
    </citation>
    <scope>NUCLEOTIDE SEQUENCE [LARGE SCALE GENOMIC DNA]</scope>
    <source>
        <strain evidence="1 2">DSM 23522</strain>
    </source>
</reference>